<dbReference type="Pfam" id="PF18899">
    <property type="entry name" value="DUF5655"/>
    <property type="match status" value="1"/>
</dbReference>
<comment type="caution">
    <text evidence="2">The sequence shown here is derived from an EMBL/GenBank/DDBJ whole genome shotgun (WGS) entry which is preliminary data.</text>
</comment>
<evidence type="ECO:0000313" key="2">
    <source>
        <dbReference type="EMBL" id="MBU3819359.1"/>
    </source>
</evidence>
<gene>
    <name evidence="2" type="ORF">H9864_03165</name>
</gene>
<dbReference type="AlphaFoldDB" id="A0A9E2KJ81"/>
<reference evidence="2" key="1">
    <citation type="journal article" date="2021" name="PeerJ">
        <title>Extensive microbial diversity within the chicken gut microbiome revealed by metagenomics and culture.</title>
        <authorList>
            <person name="Gilroy R."/>
            <person name="Ravi A."/>
            <person name="Getino M."/>
            <person name="Pursley I."/>
            <person name="Horton D.L."/>
            <person name="Alikhan N.F."/>
            <person name="Baker D."/>
            <person name="Gharbi K."/>
            <person name="Hall N."/>
            <person name="Watson M."/>
            <person name="Adriaenssens E.M."/>
            <person name="Foster-Nyarko E."/>
            <person name="Jarju S."/>
            <person name="Secka A."/>
            <person name="Antonio M."/>
            <person name="Oren A."/>
            <person name="Chaudhuri R.R."/>
            <person name="La Ragione R."/>
            <person name="Hildebrand F."/>
            <person name="Pallen M.J."/>
        </authorList>
    </citation>
    <scope>NUCLEOTIDE SEQUENCE</scope>
    <source>
        <strain evidence="2">742</strain>
    </source>
</reference>
<dbReference type="Proteomes" id="UP000824178">
    <property type="component" value="Unassembled WGS sequence"/>
</dbReference>
<dbReference type="EMBL" id="JAHLFH010000060">
    <property type="protein sequence ID" value="MBU3819359.1"/>
    <property type="molecule type" value="Genomic_DNA"/>
</dbReference>
<dbReference type="InterPro" id="IPR043714">
    <property type="entry name" value="DUF5655"/>
</dbReference>
<proteinExistence type="predicted"/>
<accession>A0A9E2KJ81</accession>
<evidence type="ECO:0000313" key="3">
    <source>
        <dbReference type="Proteomes" id="UP000824178"/>
    </source>
</evidence>
<feature type="domain" description="DUF5655" evidence="1">
    <location>
        <begin position="11"/>
        <end position="118"/>
    </location>
</feature>
<name>A0A9E2KJ81_9FIRM</name>
<protein>
    <recommendedName>
        <fullName evidence="1">DUF5655 domain-containing protein</fullName>
    </recommendedName>
</protein>
<sequence length="125" mass="14612">MDGDILFFFQQDPAVLPLYETLEARIQAELGPVQCKVQKTQISFYKKHLFGCVSFLRVKKKKELPEHYLTLTFGLDHPAESPRIAVVTEPYPRRWTHHLVLSRPEQIDGELMDWLKEAAEYAVRK</sequence>
<evidence type="ECO:0000259" key="1">
    <source>
        <dbReference type="Pfam" id="PF18899"/>
    </source>
</evidence>
<reference evidence="2" key="2">
    <citation type="submission" date="2021-04" db="EMBL/GenBank/DDBJ databases">
        <authorList>
            <person name="Gilroy R."/>
        </authorList>
    </citation>
    <scope>NUCLEOTIDE SEQUENCE</scope>
    <source>
        <strain evidence="2">742</strain>
    </source>
</reference>
<organism evidence="2 3">
    <name type="scientific">Candidatus Faecalibacterium intestinavium</name>
    <dbReference type="NCBI Taxonomy" id="2838580"/>
    <lineage>
        <taxon>Bacteria</taxon>
        <taxon>Bacillati</taxon>
        <taxon>Bacillota</taxon>
        <taxon>Clostridia</taxon>
        <taxon>Eubacteriales</taxon>
        <taxon>Oscillospiraceae</taxon>
        <taxon>Faecalibacterium</taxon>
    </lineage>
</organism>